<proteinExistence type="predicted"/>
<dbReference type="Pfam" id="PF12804">
    <property type="entry name" value="NTP_transf_3"/>
    <property type="match status" value="1"/>
</dbReference>
<dbReference type="Gene3D" id="3.90.550.10">
    <property type="entry name" value="Spore Coat Polysaccharide Biosynthesis Protein SpsA, Chain A"/>
    <property type="match status" value="1"/>
</dbReference>
<protein>
    <submittedName>
        <fullName evidence="2">NTP transferase domain-containing protein</fullName>
    </submittedName>
</protein>
<reference evidence="2 3" key="1">
    <citation type="journal article" date="2020" name="Front. Microbiol.">
        <title>Design of Bacterial Strain-Specific qPCR Assays Using NGS Data and Publicly Available Resources and Its Application to Track Biocontrol Strains.</title>
        <authorList>
            <person name="Hernandez I."/>
            <person name="Sant C."/>
            <person name="Martinez R."/>
            <person name="Fernandez C."/>
        </authorList>
    </citation>
    <scope>NUCLEOTIDE SEQUENCE [LARGE SCALE GENOMIC DNA]</scope>
    <source>
        <strain evidence="2 3">B24</strain>
    </source>
</reference>
<evidence type="ECO:0000259" key="1">
    <source>
        <dbReference type="Pfam" id="PF12804"/>
    </source>
</evidence>
<dbReference type="PANTHER" id="PTHR43777">
    <property type="entry name" value="MOLYBDENUM COFACTOR CYTIDYLYLTRANSFERASE"/>
    <property type="match status" value="1"/>
</dbReference>
<sequence>MSAHAIVLAAGLGTRLGRGPKALLGWNDEVLVTRAARAARDAGCSVAVAVGPGTAVARILLAERCPEAQVIEVRDAGQGMSASLRAATMPLSAASDPPEATVVLLVDQPGVDADVIAHLLSAHRRGRVTRASWAGVPGNPVVFDTGHLLSAAAVASGDAGARVWLRRYPHLVDDVACDAYGRGDDIDVVADLTSWPELVP</sequence>
<dbReference type="AlphaFoldDB" id="A0A7D8AIT5"/>
<organism evidence="2 3">
    <name type="scientific">Microbacterium esteraromaticum</name>
    <dbReference type="NCBI Taxonomy" id="57043"/>
    <lineage>
        <taxon>Bacteria</taxon>
        <taxon>Bacillati</taxon>
        <taxon>Actinomycetota</taxon>
        <taxon>Actinomycetes</taxon>
        <taxon>Micrococcales</taxon>
        <taxon>Microbacteriaceae</taxon>
        <taxon>Microbacterium</taxon>
    </lineage>
</organism>
<evidence type="ECO:0000313" key="3">
    <source>
        <dbReference type="Proteomes" id="UP000515708"/>
    </source>
</evidence>
<dbReference type="GO" id="GO:0016779">
    <property type="term" value="F:nucleotidyltransferase activity"/>
    <property type="evidence" value="ECO:0007669"/>
    <property type="project" value="UniProtKB-ARBA"/>
</dbReference>
<gene>
    <name evidence="2" type="ORF">FVO59_04605</name>
</gene>
<dbReference type="InterPro" id="IPR029044">
    <property type="entry name" value="Nucleotide-diphossugar_trans"/>
</dbReference>
<accession>A0A7D8AIT5</accession>
<evidence type="ECO:0000313" key="2">
    <source>
        <dbReference type="EMBL" id="QMU96569.1"/>
    </source>
</evidence>
<dbReference type="RefSeq" id="WP_182255111.1">
    <property type="nucleotide sequence ID" value="NZ_CP043732.1"/>
</dbReference>
<dbReference type="Proteomes" id="UP000515708">
    <property type="component" value="Chromosome"/>
</dbReference>
<dbReference type="InterPro" id="IPR025877">
    <property type="entry name" value="MobA-like_NTP_Trfase"/>
</dbReference>
<dbReference type="PANTHER" id="PTHR43777:SF1">
    <property type="entry name" value="MOLYBDENUM COFACTOR CYTIDYLYLTRANSFERASE"/>
    <property type="match status" value="1"/>
</dbReference>
<feature type="domain" description="MobA-like NTP transferase" evidence="1">
    <location>
        <begin position="5"/>
        <end position="169"/>
    </location>
</feature>
<dbReference type="SUPFAM" id="SSF53448">
    <property type="entry name" value="Nucleotide-diphospho-sugar transferases"/>
    <property type="match status" value="1"/>
</dbReference>
<dbReference type="EMBL" id="CP043732">
    <property type="protein sequence ID" value="QMU96569.1"/>
    <property type="molecule type" value="Genomic_DNA"/>
</dbReference>
<name>A0A7D8AIT5_9MICO</name>
<keyword evidence="2" id="KW-0808">Transferase</keyword>